<sequence length="282" mass="31490">MDTDVVVLTTGVLVLITMLPMIPQSGKQHLLDFFDIFGRLSSWCLKKPGHVAEVYLVHLHASVYALFHRLYGMYPCNFVSFLRSHYSMKENLETFEEVVKPMMEHVRIHPELVTGSKDHELDPRRWKRLETHDVVIECAKISLDPTEASYEDGYSVSHQISARFPHRSADVTTSPYADTQNSYGCATSTPYSTSRLMLLNMPGHLATTVRPRPPGPAAPGAVVEAEVVEAAAAAAASFLPQRNPHTRGQAHSAVGGRRLWEKRLPASPPLWAHFPVQKASWV</sequence>
<dbReference type="PANTHER" id="PTHR15154">
    <property type="entry name" value="HAMARTIN"/>
    <property type="match status" value="1"/>
</dbReference>
<dbReference type="AlphaFoldDB" id="B7Z604"/>
<dbReference type="ProteomicsDB" id="6732"/>
<dbReference type="EMBL" id="AK299654">
    <property type="protein sequence ID" value="BAH13090.1"/>
    <property type="molecule type" value="mRNA"/>
</dbReference>
<evidence type="ECO:0000256" key="1">
    <source>
        <dbReference type="SAM" id="Phobius"/>
    </source>
</evidence>
<keyword evidence="1" id="KW-0812">Transmembrane</keyword>
<accession>B7Z604</accession>
<dbReference type="PANTHER" id="PTHR15154:SF2">
    <property type="entry name" value="HAMARTIN"/>
    <property type="match status" value="1"/>
</dbReference>
<dbReference type="Pfam" id="PF04388">
    <property type="entry name" value="Hamartin"/>
    <property type="match status" value="1"/>
</dbReference>
<keyword evidence="1" id="KW-1133">Transmembrane helix</keyword>
<protein>
    <submittedName>
        <fullName evidence="2">cDNA FLJ50639, highly similar to Hamartin</fullName>
    </submittedName>
</protein>
<name>B7Z604_HUMAN</name>
<proteinExistence type="evidence at transcript level"/>
<evidence type="ECO:0000313" key="2">
    <source>
        <dbReference type="EMBL" id="BAH13090.1"/>
    </source>
</evidence>
<keyword evidence="1" id="KW-0472">Membrane</keyword>
<organism evidence="2">
    <name type="scientific">Homo sapiens</name>
    <name type="common">Human</name>
    <dbReference type="NCBI Taxonomy" id="9606"/>
    <lineage>
        <taxon>Eukaryota</taxon>
        <taxon>Metazoa</taxon>
        <taxon>Chordata</taxon>
        <taxon>Craniata</taxon>
        <taxon>Vertebrata</taxon>
        <taxon>Euteleostomi</taxon>
        <taxon>Mammalia</taxon>
        <taxon>Eutheria</taxon>
        <taxon>Euarchontoglires</taxon>
        <taxon>Primates</taxon>
        <taxon>Haplorrhini</taxon>
        <taxon>Catarrhini</taxon>
        <taxon>Hominidae</taxon>
        <taxon>Homo</taxon>
    </lineage>
</organism>
<dbReference type="PeptideAtlas" id="B7Z604"/>
<dbReference type="InterPro" id="IPR007483">
    <property type="entry name" value="Hamartin"/>
</dbReference>
<reference evidence="2" key="1">
    <citation type="submission" date="2007-10" db="EMBL/GenBank/DDBJ databases">
        <title>NEDO human cDNA sequencing project focused on splicing variants.</title>
        <authorList>
            <person name="Wakamatsu A."/>
            <person name="Yamamoto J."/>
            <person name="Kimura K."/>
            <person name="Ishii S."/>
            <person name="Watanabe K."/>
            <person name="Sugiyama A."/>
            <person name="Murakawa K."/>
            <person name="Kaida T."/>
            <person name="Tsuchiya K."/>
            <person name="Fukuzumi Y."/>
            <person name="Kumagai A."/>
            <person name="Oishi Y."/>
            <person name="Yamamoto S."/>
            <person name="Ono Y."/>
            <person name="Komori Y."/>
            <person name="Yamazaki M."/>
            <person name="Kisu Y."/>
            <person name="Nishikawa T."/>
            <person name="Sugano S."/>
            <person name="Nomura N."/>
            <person name="Isogai T."/>
        </authorList>
    </citation>
    <scope>NUCLEOTIDE SEQUENCE</scope>
    <source>
        <tissue evidence="2">Brain</tissue>
    </source>
</reference>
<feature type="transmembrane region" description="Helical" evidence="1">
    <location>
        <begin position="6"/>
        <end position="22"/>
    </location>
</feature>